<dbReference type="InterPro" id="IPR024072">
    <property type="entry name" value="DHFR-like_dom_sf"/>
</dbReference>
<evidence type="ECO:0000313" key="2">
    <source>
        <dbReference type="EMBL" id="SDA91912.1"/>
    </source>
</evidence>
<gene>
    <name evidence="2" type="ORF">SAMN03080617_03480</name>
</gene>
<dbReference type="AlphaFoldDB" id="A0A1G5ZBC9"/>
<dbReference type="PANTHER" id="PTHR38011:SF11">
    <property type="entry name" value="2,5-DIAMINO-6-RIBOSYLAMINO-4(3H)-PYRIMIDINONE 5'-PHOSPHATE REDUCTASE"/>
    <property type="match status" value="1"/>
</dbReference>
<dbReference type="PANTHER" id="PTHR38011">
    <property type="entry name" value="DIHYDROFOLATE REDUCTASE FAMILY PROTEIN (AFU_ORTHOLOGUE AFUA_8G06820)"/>
    <property type="match status" value="1"/>
</dbReference>
<dbReference type="Gene3D" id="3.40.430.10">
    <property type="entry name" value="Dihydrofolate Reductase, subunit A"/>
    <property type="match status" value="1"/>
</dbReference>
<dbReference type="STRING" id="279824.SAMN03080617_03480"/>
<name>A0A1G5ZBC9_9BACT</name>
<dbReference type="InterPro" id="IPR002734">
    <property type="entry name" value="RibDG_C"/>
</dbReference>
<dbReference type="EMBL" id="FMXE01000030">
    <property type="protein sequence ID" value="SDA91912.1"/>
    <property type="molecule type" value="Genomic_DNA"/>
</dbReference>
<dbReference type="SUPFAM" id="SSF53597">
    <property type="entry name" value="Dihydrofolate reductase-like"/>
    <property type="match status" value="1"/>
</dbReference>
<dbReference type="GO" id="GO:0009231">
    <property type="term" value="P:riboflavin biosynthetic process"/>
    <property type="evidence" value="ECO:0007669"/>
    <property type="project" value="InterPro"/>
</dbReference>
<dbReference type="Proteomes" id="UP000198756">
    <property type="component" value="Unassembled WGS sequence"/>
</dbReference>
<keyword evidence="3" id="KW-1185">Reference proteome</keyword>
<organism evidence="2 3">
    <name type="scientific">Algoriphagus alkaliphilus</name>
    <dbReference type="NCBI Taxonomy" id="279824"/>
    <lineage>
        <taxon>Bacteria</taxon>
        <taxon>Pseudomonadati</taxon>
        <taxon>Bacteroidota</taxon>
        <taxon>Cytophagia</taxon>
        <taxon>Cytophagales</taxon>
        <taxon>Cyclobacteriaceae</taxon>
        <taxon>Algoriphagus</taxon>
    </lineage>
</organism>
<dbReference type="OrthoDB" id="195113at2"/>
<dbReference type="InterPro" id="IPR050765">
    <property type="entry name" value="Riboflavin_Biosynth_HTPR"/>
</dbReference>
<proteinExistence type="predicted"/>
<accession>A0A1G5ZBC9</accession>
<sequence length="176" mass="19848">MNRKTILYIAASADGYIAKPGDNLDFLNAVAQEGEDYGYGAFYDQIDTVIMGKRTYDWVMEQVSEFPHQGKETYVLTREKLDPIGTIQFYSGNLSELVSRLKTRTGKHIFVDGGAQTVHRFLEDGLLDEVIISYIPVLLGEGIRLFQGRVAEQKLELVSSKNYTSGLVQLHYRVVC</sequence>
<reference evidence="3" key="1">
    <citation type="submission" date="2016-10" db="EMBL/GenBank/DDBJ databases">
        <authorList>
            <person name="Varghese N."/>
            <person name="Submissions S."/>
        </authorList>
    </citation>
    <scope>NUCLEOTIDE SEQUENCE [LARGE SCALE GENOMIC DNA]</scope>
    <source>
        <strain evidence="3">DSM 22703</strain>
    </source>
</reference>
<feature type="domain" description="Bacterial bifunctional deaminase-reductase C-terminal" evidence="1">
    <location>
        <begin position="87"/>
        <end position="168"/>
    </location>
</feature>
<evidence type="ECO:0000313" key="3">
    <source>
        <dbReference type="Proteomes" id="UP000198756"/>
    </source>
</evidence>
<dbReference type="GO" id="GO:0008703">
    <property type="term" value="F:5-amino-6-(5-phosphoribosylamino)uracil reductase activity"/>
    <property type="evidence" value="ECO:0007669"/>
    <property type="project" value="InterPro"/>
</dbReference>
<protein>
    <submittedName>
        <fullName evidence="2">RibD C-terminal domain-containing protein</fullName>
    </submittedName>
</protein>
<dbReference type="Pfam" id="PF01872">
    <property type="entry name" value="RibD_C"/>
    <property type="match status" value="1"/>
</dbReference>
<evidence type="ECO:0000259" key="1">
    <source>
        <dbReference type="Pfam" id="PF01872"/>
    </source>
</evidence>
<dbReference type="RefSeq" id="WP_092732730.1">
    <property type="nucleotide sequence ID" value="NZ_FMXE01000030.1"/>
</dbReference>